<keyword evidence="2" id="KW-0812">Transmembrane</keyword>
<proteinExistence type="predicted"/>
<evidence type="ECO:0000256" key="2">
    <source>
        <dbReference type="SAM" id="Phobius"/>
    </source>
</evidence>
<feature type="region of interest" description="Disordered" evidence="1">
    <location>
        <begin position="123"/>
        <end position="173"/>
    </location>
</feature>
<dbReference type="InterPro" id="IPR046096">
    <property type="entry name" value="DUF6114"/>
</dbReference>
<keyword evidence="4" id="KW-1185">Reference proteome</keyword>
<feature type="transmembrane region" description="Helical" evidence="2">
    <location>
        <begin position="80"/>
        <end position="96"/>
    </location>
</feature>
<protein>
    <submittedName>
        <fullName evidence="3">Uncharacterized protein</fullName>
    </submittedName>
</protein>
<dbReference type="Proteomes" id="UP000832041">
    <property type="component" value="Chromosome"/>
</dbReference>
<organism evidence="3 4">
    <name type="scientific">Thermobifida alba</name>
    <name type="common">Thermomonospora alba</name>
    <dbReference type="NCBI Taxonomy" id="53522"/>
    <lineage>
        <taxon>Bacteria</taxon>
        <taxon>Bacillati</taxon>
        <taxon>Actinomycetota</taxon>
        <taxon>Actinomycetes</taxon>
        <taxon>Streptosporangiales</taxon>
        <taxon>Nocardiopsidaceae</taxon>
        <taxon>Thermobifida</taxon>
    </lineage>
</organism>
<accession>A0ABY4L502</accession>
<keyword evidence="2" id="KW-0472">Membrane</keyword>
<gene>
    <name evidence="3" type="ORF">FOF52_11825</name>
</gene>
<name>A0ABY4L502_THEAE</name>
<dbReference type="Pfam" id="PF19609">
    <property type="entry name" value="DUF6114"/>
    <property type="match status" value="1"/>
</dbReference>
<keyword evidence="2" id="KW-1133">Transmembrane helix</keyword>
<evidence type="ECO:0000256" key="1">
    <source>
        <dbReference type="SAM" id="MobiDB-lite"/>
    </source>
</evidence>
<sequence length="442" mass="46720">MSEHARASRRPAGPFARWRRSRPFWGGLLTALAGAEIVAAPLAPLPYLVYQGIAGISGYLIGAALIALGVLAWLHPAQRAFYGIVAVLLSLTSFLTSNFGGFVVGMLLGIVGGALVFAWTPHRGPKPGRPRGRDTVPKADEDGGTDGEDAAGERDAAAADGGEEAVDRGGGRGGAAHALVAVPLALGLLLAPAPADWWWPWDDWFDRGGDEQGEPETPPATPAPDPSPSAPPGDEGEPQADGAPDDTAEQGTEEEEEETGEADAACEIRTGPAEQEATEEEFLAAVEACQRAAEDGEALEVQVLRADEPFPASPVTSGLTADSIVMSGSYFAGVVEYPTSGGTDHYLRLRMSRADFDNAVLWWMDGPERISIDLPDMTMQGDVVLHVTRMEVRLLGIRLVFTPDFPPPLLLPYMIVTDVDVAGPVAQSQILTVEGIRVRPGH</sequence>
<feature type="compositionally biased region" description="Basic and acidic residues" evidence="1">
    <location>
        <begin position="131"/>
        <end position="141"/>
    </location>
</feature>
<feature type="transmembrane region" description="Helical" evidence="2">
    <location>
        <begin position="49"/>
        <end position="73"/>
    </location>
</feature>
<feature type="compositionally biased region" description="Acidic residues" evidence="1">
    <location>
        <begin position="234"/>
        <end position="261"/>
    </location>
</feature>
<feature type="region of interest" description="Disordered" evidence="1">
    <location>
        <begin position="202"/>
        <end position="266"/>
    </location>
</feature>
<evidence type="ECO:0000313" key="3">
    <source>
        <dbReference type="EMBL" id="UPT21548.1"/>
    </source>
</evidence>
<dbReference type="EMBL" id="CP051627">
    <property type="protein sequence ID" value="UPT21548.1"/>
    <property type="molecule type" value="Genomic_DNA"/>
</dbReference>
<feature type="compositionally biased region" description="Pro residues" evidence="1">
    <location>
        <begin position="216"/>
        <end position="231"/>
    </location>
</feature>
<evidence type="ECO:0000313" key="4">
    <source>
        <dbReference type="Proteomes" id="UP000832041"/>
    </source>
</evidence>
<reference evidence="3 4" key="1">
    <citation type="submission" date="2020-04" db="EMBL/GenBank/DDBJ databases">
        <title>Thermobifida alba genome sequencing and assembly.</title>
        <authorList>
            <person name="Luzics S."/>
            <person name="Horvath B."/>
            <person name="Nagy I."/>
            <person name="Toth A."/>
            <person name="Nagy I."/>
            <person name="Kukolya J."/>
        </authorList>
    </citation>
    <scope>NUCLEOTIDE SEQUENCE [LARGE SCALE GENOMIC DNA]</scope>
    <source>
        <strain evidence="3 4">DSM 43795</strain>
    </source>
</reference>
<dbReference type="RefSeq" id="WP_248590033.1">
    <property type="nucleotide sequence ID" value="NZ_BAABEB010000002.1"/>
</dbReference>